<evidence type="ECO:0000313" key="9">
    <source>
        <dbReference type="EMBL" id="MBV4551627.1"/>
    </source>
</evidence>
<feature type="transmembrane region" description="Helical" evidence="6">
    <location>
        <begin position="25"/>
        <end position="47"/>
    </location>
</feature>
<dbReference type="CDD" id="cd01949">
    <property type="entry name" value="GGDEF"/>
    <property type="match status" value="1"/>
</dbReference>
<dbReference type="EMBL" id="JABWQX010000001">
    <property type="protein sequence ID" value="MBC3394173.1"/>
    <property type="molecule type" value="Genomic_DNA"/>
</dbReference>
<dbReference type="GO" id="GO:0052621">
    <property type="term" value="F:diguanylate cyclase activity"/>
    <property type="evidence" value="ECO:0007669"/>
    <property type="project" value="UniProtKB-EC"/>
</dbReference>
<reference evidence="8 10" key="1">
    <citation type="journal article" date="2020" name="Microorganisms">
        <title>Reliable Identification of Environmental Pseudomonas Isolates Using the rpoD Gene.</title>
        <authorList>
            <consortium name="The Broad Institute Genome Sequencing Platform"/>
            <person name="Girard L."/>
            <person name="Lood C."/>
            <person name="Rokni-Zadeh H."/>
            <person name="van Noort V."/>
            <person name="Lavigne R."/>
            <person name="De Mot R."/>
        </authorList>
    </citation>
    <scope>NUCLEOTIDE SEQUENCE</scope>
    <source>
        <strain evidence="8 10">SWRI102</strain>
    </source>
</reference>
<comment type="catalytic activity">
    <reaction evidence="4">
        <text>2 GTP = 3',3'-c-di-GMP + 2 diphosphate</text>
        <dbReference type="Rhea" id="RHEA:24898"/>
        <dbReference type="ChEBI" id="CHEBI:33019"/>
        <dbReference type="ChEBI" id="CHEBI:37565"/>
        <dbReference type="ChEBI" id="CHEBI:58805"/>
        <dbReference type="EC" id="2.7.7.65"/>
    </reaction>
</comment>
<dbReference type="InterPro" id="IPR000160">
    <property type="entry name" value="GGDEF_dom"/>
</dbReference>
<sequence>MDSNFGPGSSHRSPTKALSSLGRRLVLATLLFCLFFTLAMVTWRTWLAWESNLAEMNSELGLIDQVFQDTLAHAIWEMDSESLDKQLNSVANAAPVGRVVLNVLRPGRSPETIERNRYTTGNAGAAPVLQRQLIAQPYLGAHEKVGELTIEGDNQLLWKRLWGEARSIVITQIIQSMLLAGLVMTMFNRLVTIHVVHIARHLGELAPQTLKHHLKLQRSVDRQDELSLLESQVNELQDNLHAHLERQRSDELAIAASRDQLVELVEARTAELRAANQALEALSRHDALTGLANRRHFDELKEIEFRRAVRHHTPLAVLMCDVDFFKIYNDTYGHMNGDQCLQQIAEILRDVFGRSGELVARIGGEEFVVVLPNINAQQAGDAAQRLRIALAERELPHSGSSVSPFVTLSIGVAELDPEAMDHFDQLMQRADQALYRAKHQGRNRVSL</sequence>
<keyword evidence="10" id="KW-1185">Reference proteome</keyword>
<evidence type="ECO:0000256" key="3">
    <source>
        <dbReference type="ARBA" id="ARBA00012528"/>
    </source>
</evidence>
<dbReference type="PROSITE" id="PS50887">
    <property type="entry name" value="GGDEF"/>
    <property type="match status" value="1"/>
</dbReference>
<dbReference type="GO" id="GO:0043709">
    <property type="term" value="P:cell adhesion involved in single-species biofilm formation"/>
    <property type="evidence" value="ECO:0007669"/>
    <property type="project" value="TreeGrafter"/>
</dbReference>
<protein>
    <recommendedName>
        <fullName evidence="3">diguanylate cyclase</fullName>
        <ecNumber evidence="3">2.7.7.65</ecNumber>
    </recommendedName>
</protein>
<comment type="caution">
    <text evidence="8">The sequence shown here is derived from an EMBL/GenBank/DDBJ whole genome shotgun (WGS) entry which is preliminary data.</text>
</comment>
<dbReference type="NCBIfam" id="TIGR00254">
    <property type="entry name" value="GGDEF"/>
    <property type="match status" value="1"/>
</dbReference>
<comment type="cofactor">
    <cofactor evidence="1">
        <name>Mg(2+)</name>
        <dbReference type="ChEBI" id="CHEBI:18420"/>
    </cofactor>
</comment>
<dbReference type="AlphaFoldDB" id="A0A923JNM9"/>
<evidence type="ECO:0000256" key="4">
    <source>
        <dbReference type="ARBA" id="ARBA00034247"/>
    </source>
</evidence>
<dbReference type="InterPro" id="IPR043128">
    <property type="entry name" value="Rev_trsase/Diguanyl_cyclase"/>
</dbReference>
<dbReference type="Proteomes" id="UP000659438">
    <property type="component" value="Unassembled WGS sequence"/>
</dbReference>
<dbReference type="Pfam" id="PF00990">
    <property type="entry name" value="GGDEF"/>
    <property type="match status" value="1"/>
</dbReference>
<dbReference type="SUPFAM" id="SSF55073">
    <property type="entry name" value="Nucleotide cyclase"/>
    <property type="match status" value="1"/>
</dbReference>
<evidence type="ECO:0000313" key="8">
    <source>
        <dbReference type="EMBL" id="MBC3394173.1"/>
    </source>
</evidence>
<dbReference type="InterPro" id="IPR029787">
    <property type="entry name" value="Nucleotide_cyclase"/>
</dbReference>
<accession>A0A923JNM9</accession>
<evidence type="ECO:0000256" key="2">
    <source>
        <dbReference type="ARBA" id="ARBA00004533"/>
    </source>
</evidence>
<dbReference type="PANTHER" id="PTHR45138">
    <property type="entry name" value="REGULATORY COMPONENTS OF SENSORY TRANSDUCTION SYSTEM"/>
    <property type="match status" value="1"/>
</dbReference>
<evidence type="ECO:0000313" key="10">
    <source>
        <dbReference type="Proteomes" id="UP000659438"/>
    </source>
</evidence>
<dbReference type="EC" id="2.7.7.65" evidence="3"/>
<keyword evidence="6" id="KW-0812">Transmembrane</keyword>
<feature type="coiled-coil region" evidence="5">
    <location>
        <begin position="219"/>
        <end position="282"/>
    </location>
</feature>
<name>A0A923JNM9_9PSED</name>
<evidence type="ECO:0000256" key="1">
    <source>
        <dbReference type="ARBA" id="ARBA00001946"/>
    </source>
</evidence>
<dbReference type="GO" id="GO:0005886">
    <property type="term" value="C:plasma membrane"/>
    <property type="evidence" value="ECO:0007669"/>
    <property type="project" value="UniProtKB-SubCell"/>
</dbReference>
<dbReference type="PANTHER" id="PTHR45138:SF9">
    <property type="entry name" value="DIGUANYLATE CYCLASE DGCM-RELATED"/>
    <property type="match status" value="1"/>
</dbReference>
<gene>
    <name evidence="9" type="ORF">HU742_010825</name>
    <name evidence="8" type="ORF">HU742_03080</name>
</gene>
<dbReference type="EMBL" id="JABWQX020000001">
    <property type="protein sequence ID" value="MBV4551627.1"/>
    <property type="molecule type" value="Genomic_DNA"/>
</dbReference>
<comment type="subcellular location">
    <subcellularLocation>
        <location evidence="2">Cell inner membrane</location>
    </subcellularLocation>
</comment>
<evidence type="ECO:0000256" key="6">
    <source>
        <dbReference type="SAM" id="Phobius"/>
    </source>
</evidence>
<feature type="domain" description="GGDEF" evidence="7">
    <location>
        <begin position="313"/>
        <end position="447"/>
    </location>
</feature>
<dbReference type="Gene3D" id="3.30.70.270">
    <property type="match status" value="1"/>
</dbReference>
<evidence type="ECO:0000259" key="7">
    <source>
        <dbReference type="PROSITE" id="PS50887"/>
    </source>
</evidence>
<dbReference type="GO" id="GO:1902201">
    <property type="term" value="P:negative regulation of bacterial-type flagellum-dependent cell motility"/>
    <property type="evidence" value="ECO:0007669"/>
    <property type="project" value="TreeGrafter"/>
</dbReference>
<keyword evidence="5" id="KW-0175">Coiled coil</keyword>
<dbReference type="InterPro" id="IPR050469">
    <property type="entry name" value="Diguanylate_Cyclase"/>
</dbReference>
<reference evidence="9" key="3">
    <citation type="submission" date="2021-06" db="EMBL/GenBank/DDBJ databases">
        <title>Updating the genus Pseudomonas: Description of 43 new species and partition of the Pseudomonas putida group.</title>
        <authorList>
            <person name="Girard L."/>
            <person name="Lood C."/>
            <person name="Vandamme P."/>
            <person name="Rokni-Zadeh H."/>
            <person name="Van Noort V."/>
            <person name="Hofte M."/>
            <person name="Lavigne R."/>
            <person name="De Mot R."/>
        </authorList>
    </citation>
    <scope>NUCLEOTIDE SEQUENCE</scope>
    <source>
        <strain evidence="9">SWRI102</strain>
    </source>
</reference>
<keyword evidence="6" id="KW-1133">Transmembrane helix</keyword>
<proteinExistence type="predicted"/>
<reference evidence="8" key="2">
    <citation type="submission" date="2020-07" db="EMBL/GenBank/DDBJ databases">
        <authorList>
            <person name="Lood C."/>
            <person name="Girard L."/>
        </authorList>
    </citation>
    <scope>NUCLEOTIDE SEQUENCE</scope>
    <source>
        <strain evidence="8">SWRI102</strain>
    </source>
</reference>
<keyword evidence="6" id="KW-0472">Membrane</keyword>
<dbReference type="FunFam" id="3.30.70.270:FF:000001">
    <property type="entry name" value="Diguanylate cyclase domain protein"/>
    <property type="match status" value="1"/>
</dbReference>
<organism evidence="8">
    <name type="scientific">Pseudomonas marvdashtae</name>
    <dbReference type="NCBI Taxonomy" id="2745500"/>
    <lineage>
        <taxon>Bacteria</taxon>
        <taxon>Pseudomonadati</taxon>
        <taxon>Pseudomonadota</taxon>
        <taxon>Gammaproteobacteria</taxon>
        <taxon>Pseudomonadales</taxon>
        <taxon>Pseudomonadaceae</taxon>
        <taxon>Pseudomonas</taxon>
    </lineage>
</organism>
<evidence type="ECO:0000256" key="5">
    <source>
        <dbReference type="SAM" id="Coils"/>
    </source>
</evidence>
<dbReference type="RefSeq" id="WP_186642483.1">
    <property type="nucleotide sequence ID" value="NZ_JABWQX020000001.1"/>
</dbReference>
<dbReference type="SMART" id="SM00267">
    <property type="entry name" value="GGDEF"/>
    <property type="match status" value="1"/>
</dbReference>